<gene>
    <name evidence="8" type="ORF">RJ641_010616</name>
</gene>
<dbReference type="Pfam" id="PF00170">
    <property type="entry name" value="bZIP_1"/>
    <property type="match status" value="1"/>
</dbReference>
<reference evidence="8 9" key="1">
    <citation type="submission" date="2023-12" db="EMBL/GenBank/DDBJ databases">
        <title>A high-quality genome assembly for Dillenia turbinata (Dilleniales).</title>
        <authorList>
            <person name="Chanderbali A."/>
        </authorList>
    </citation>
    <scope>NUCLEOTIDE SEQUENCE [LARGE SCALE GENOMIC DNA]</scope>
    <source>
        <strain evidence="8">LSX21</strain>
        <tissue evidence="8">Leaf</tissue>
    </source>
</reference>
<keyword evidence="5" id="KW-0539">Nucleus</keyword>
<dbReference type="InterPro" id="IPR045314">
    <property type="entry name" value="bZIP_plant_GBF1"/>
</dbReference>
<feature type="compositionally biased region" description="Low complexity" evidence="6">
    <location>
        <begin position="1"/>
        <end position="17"/>
    </location>
</feature>
<dbReference type="SMART" id="SM00338">
    <property type="entry name" value="BRLZ"/>
    <property type="match status" value="1"/>
</dbReference>
<evidence type="ECO:0000256" key="3">
    <source>
        <dbReference type="ARBA" id="ARBA00023125"/>
    </source>
</evidence>
<dbReference type="GO" id="GO:0005634">
    <property type="term" value="C:nucleus"/>
    <property type="evidence" value="ECO:0007669"/>
    <property type="project" value="UniProtKB-SubCell"/>
</dbReference>
<dbReference type="PANTHER" id="PTHR45764">
    <property type="entry name" value="BZIP TRANSCRIPTION FACTOR 44"/>
    <property type="match status" value="1"/>
</dbReference>
<evidence type="ECO:0000256" key="4">
    <source>
        <dbReference type="ARBA" id="ARBA00023163"/>
    </source>
</evidence>
<dbReference type="Gene3D" id="1.20.5.170">
    <property type="match status" value="1"/>
</dbReference>
<accession>A0AAN8V6K4</accession>
<proteinExistence type="predicted"/>
<dbReference type="CDD" id="cd14702">
    <property type="entry name" value="bZIP_plant_GBF1"/>
    <property type="match status" value="1"/>
</dbReference>
<dbReference type="FunFam" id="1.20.5.170:FF:000020">
    <property type="entry name" value="BZIP transcription factor"/>
    <property type="match status" value="1"/>
</dbReference>
<sequence length="153" mass="17894">MSSPRGTSSSSSQLQKSSSEEDLEHMMDQKKRKRMMSNRESARRSRMRKQKQLDDLTAEVGRLRNENNQILTTMNMTTQLYLNVEAENSILRAQMTELNHRLNSLNEIINCVMATNDPFETEYPQINDECFMNPWTSIYLNHPIMASADMFMY</sequence>
<dbReference type="GO" id="GO:0046982">
    <property type="term" value="F:protein heterodimerization activity"/>
    <property type="evidence" value="ECO:0007669"/>
    <property type="project" value="UniProtKB-ARBA"/>
</dbReference>
<dbReference type="Proteomes" id="UP001370490">
    <property type="component" value="Unassembled WGS sequence"/>
</dbReference>
<dbReference type="InterPro" id="IPR046347">
    <property type="entry name" value="bZIP_sf"/>
</dbReference>
<keyword evidence="3" id="KW-0238">DNA-binding</keyword>
<organism evidence="8 9">
    <name type="scientific">Dillenia turbinata</name>
    <dbReference type="NCBI Taxonomy" id="194707"/>
    <lineage>
        <taxon>Eukaryota</taxon>
        <taxon>Viridiplantae</taxon>
        <taxon>Streptophyta</taxon>
        <taxon>Embryophyta</taxon>
        <taxon>Tracheophyta</taxon>
        <taxon>Spermatophyta</taxon>
        <taxon>Magnoliopsida</taxon>
        <taxon>eudicotyledons</taxon>
        <taxon>Gunneridae</taxon>
        <taxon>Pentapetalae</taxon>
        <taxon>Dilleniales</taxon>
        <taxon>Dilleniaceae</taxon>
        <taxon>Dillenia</taxon>
    </lineage>
</organism>
<keyword evidence="2" id="KW-0805">Transcription regulation</keyword>
<evidence type="ECO:0000313" key="9">
    <source>
        <dbReference type="Proteomes" id="UP001370490"/>
    </source>
</evidence>
<keyword evidence="4" id="KW-0804">Transcription</keyword>
<feature type="region of interest" description="Disordered" evidence="6">
    <location>
        <begin position="1"/>
        <end position="54"/>
    </location>
</feature>
<evidence type="ECO:0000256" key="1">
    <source>
        <dbReference type="ARBA" id="ARBA00004123"/>
    </source>
</evidence>
<feature type="domain" description="BZIP" evidence="7">
    <location>
        <begin position="28"/>
        <end position="70"/>
    </location>
</feature>
<evidence type="ECO:0000256" key="5">
    <source>
        <dbReference type="ARBA" id="ARBA00023242"/>
    </source>
</evidence>
<evidence type="ECO:0000256" key="6">
    <source>
        <dbReference type="SAM" id="MobiDB-lite"/>
    </source>
</evidence>
<name>A0AAN8V6K4_9MAGN</name>
<dbReference type="InterPro" id="IPR004827">
    <property type="entry name" value="bZIP"/>
</dbReference>
<dbReference type="GO" id="GO:0003700">
    <property type="term" value="F:DNA-binding transcription factor activity"/>
    <property type="evidence" value="ECO:0007669"/>
    <property type="project" value="InterPro"/>
</dbReference>
<dbReference type="GO" id="GO:0045893">
    <property type="term" value="P:positive regulation of DNA-templated transcription"/>
    <property type="evidence" value="ECO:0007669"/>
    <property type="project" value="TreeGrafter"/>
</dbReference>
<evidence type="ECO:0000256" key="2">
    <source>
        <dbReference type="ARBA" id="ARBA00023015"/>
    </source>
</evidence>
<dbReference type="EMBL" id="JBAMMX010000017">
    <property type="protein sequence ID" value="KAK6924416.1"/>
    <property type="molecule type" value="Genomic_DNA"/>
</dbReference>
<comment type="subcellular location">
    <subcellularLocation>
        <location evidence="1">Nucleus</location>
    </subcellularLocation>
</comment>
<comment type="caution">
    <text evidence="8">The sequence shown here is derived from an EMBL/GenBank/DDBJ whole genome shotgun (WGS) entry which is preliminary data.</text>
</comment>
<dbReference type="SUPFAM" id="SSF57959">
    <property type="entry name" value="Leucine zipper domain"/>
    <property type="match status" value="1"/>
</dbReference>
<dbReference type="PROSITE" id="PS50217">
    <property type="entry name" value="BZIP"/>
    <property type="match status" value="1"/>
</dbReference>
<dbReference type="AlphaFoldDB" id="A0AAN8V6K4"/>
<evidence type="ECO:0000313" key="8">
    <source>
        <dbReference type="EMBL" id="KAK6924416.1"/>
    </source>
</evidence>
<dbReference type="PANTHER" id="PTHR45764:SF77">
    <property type="entry name" value="BZIP DOMAIN-CONTAINING PROTEIN"/>
    <property type="match status" value="1"/>
</dbReference>
<evidence type="ECO:0000259" key="7">
    <source>
        <dbReference type="PROSITE" id="PS50217"/>
    </source>
</evidence>
<protein>
    <submittedName>
        <fullName evidence="8">Basic-leucine zipper domain</fullName>
    </submittedName>
</protein>
<dbReference type="PROSITE" id="PS00036">
    <property type="entry name" value="BZIP_BASIC"/>
    <property type="match status" value="1"/>
</dbReference>
<dbReference type="GO" id="GO:0000976">
    <property type="term" value="F:transcription cis-regulatory region binding"/>
    <property type="evidence" value="ECO:0007669"/>
    <property type="project" value="TreeGrafter"/>
</dbReference>
<keyword evidence="9" id="KW-1185">Reference proteome</keyword>